<accession>A0A914X9H2</accession>
<dbReference type="WBParaSite" id="PSAMB.scaffold7389size7732.g30002.t1">
    <property type="protein sequence ID" value="PSAMB.scaffold7389size7732.g30002.t1"/>
    <property type="gene ID" value="PSAMB.scaffold7389size7732.g30002"/>
</dbReference>
<evidence type="ECO:0000313" key="3">
    <source>
        <dbReference type="WBParaSite" id="PSAMB.scaffold7389size7732.g30002.t1"/>
    </source>
</evidence>
<dbReference type="Proteomes" id="UP000887566">
    <property type="component" value="Unplaced"/>
</dbReference>
<protein>
    <submittedName>
        <fullName evidence="3">IgGFc-binding protein N-terminal domain-containing protein</fullName>
    </submittedName>
</protein>
<sequence>MIAVVAYQDNTQVTIGNQTVTLNALQVASVTSYSVMSGTVISGNKPFGAICGCTCGVVSIDGACDYEAVMLLPVGGWGTQFVAIPFVDLSTNYYQVVAITNNTVVSAGGTIVATLNASEYLEFQTGPDLVTSNYPIQLIQIGQVSFK</sequence>
<keyword evidence="2" id="KW-1185">Reference proteome</keyword>
<feature type="domain" description="IgGFc-binding protein N-terminal" evidence="1">
    <location>
        <begin position="2"/>
        <end position="142"/>
    </location>
</feature>
<reference evidence="3" key="1">
    <citation type="submission" date="2022-11" db="UniProtKB">
        <authorList>
            <consortium name="WormBaseParasite"/>
        </authorList>
    </citation>
    <scope>IDENTIFICATION</scope>
</reference>
<dbReference type="Pfam" id="PF17517">
    <property type="entry name" value="IgGFc_binding"/>
    <property type="match status" value="1"/>
</dbReference>
<dbReference type="AlphaFoldDB" id="A0A914X9H2"/>
<evidence type="ECO:0000259" key="1">
    <source>
        <dbReference type="Pfam" id="PF17517"/>
    </source>
</evidence>
<proteinExistence type="predicted"/>
<dbReference type="PANTHER" id="PTHR46534">
    <property type="entry name" value="IGGFC_BINDING DOMAIN-CONTAINING PROTEIN"/>
    <property type="match status" value="1"/>
</dbReference>
<dbReference type="InterPro" id="IPR035234">
    <property type="entry name" value="IgGFc-bd_N"/>
</dbReference>
<organism evidence="2 3">
    <name type="scientific">Plectus sambesii</name>
    <dbReference type="NCBI Taxonomy" id="2011161"/>
    <lineage>
        <taxon>Eukaryota</taxon>
        <taxon>Metazoa</taxon>
        <taxon>Ecdysozoa</taxon>
        <taxon>Nematoda</taxon>
        <taxon>Chromadorea</taxon>
        <taxon>Plectida</taxon>
        <taxon>Plectina</taxon>
        <taxon>Plectoidea</taxon>
        <taxon>Plectidae</taxon>
        <taxon>Plectus</taxon>
    </lineage>
</organism>
<name>A0A914X9H2_9BILA</name>
<dbReference type="PANTHER" id="PTHR46534:SF1">
    <property type="entry name" value="IGGFC-BINDING PROTEIN N-TERMINAL DOMAIN-CONTAINING PROTEIN"/>
    <property type="match status" value="1"/>
</dbReference>
<evidence type="ECO:0000313" key="2">
    <source>
        <dbReference type="Proteomes" id="UP000887566"/>
    </source>
</evidence>